<dbReference type="EMBL" id="BMXI01000004">
    <property type="protein sequence ID" value="GHC47923.1"/>
    <property type="molecule type" value="Genomic_DNA"/>
</dbReference>
<organism evidence="9 10">
    <name type="scientific">Roseibacillus persicicus</name>
    <dbReference type="NCBI Taxonomy" id="454148"/>
    <lineage>
        <taxon>Bacteria</taxon>
        <taxon>Pseudomonadati</taxon>
        <taxon>Verrucomicrobiota</taxon>
        <taxon>Verrucomicrobiia</taxon>
        <taxon>Verrucomicrobiales</taxon>
        <taxon>Verrucomicrobiaceae</taxon>
        <taxon>Roseibacillus</taxon>
    </lineage>
</organism>
<keyword evidence="5" id="KW-0472">Membrane</keyword>
<dbReference type="InterPro" id="IPR010200">
    <property type="entry name" value="HflC"/>
</dbReference>
<comment type="function">
    <text evidence="6">HflC and HflK could regulate a protease.</text>
</comment>
<reference evidence="9" key="2">
    <citation type="submission" date="2020-09" db="EMBL/GenBank/DDBJ databases">
        <authorList>
            <person name="Sun Q."/>
            <person name="Kim S."/>
        </authorList>
    </citation>
    <scope>NUCLEOTIDE SEQUENCE</scope>
    <source>
        <strain evidence="9">KCTC 12988</strain>
    </source>
</reference>
<feature type="region of interest" description="Disordered" evidence="7">
    <location>
        <begin position="316"/>
        <end position="367"/>
    </location>
</feature>
<evidence type="ECO:0000256" key="2">
    <source>
        <dbReference type="ARBA" id="ARBA00007862"/>
    </source>
</evidence>
<proteinExistence type="inferred from homology"/>
<comment type="similarity">
    <text evidence="2 6">Belongs to the band 7/mec-2 family. HflC subfamily.</text>
</comment>
<dbReference type="SMART" id="SM00244">
    <property type="entry name" value="PHB"/>
    <property type="match status" value="1"/>
</dbReference>
<comment type="subcellular location">
    <subcellularLocation>
        <location evidence="1">Membrane</location>
        <topology evidence="1">Single-pass membrane protein</topology>
    </subcellularLocation>
</comment>
<dbReference type="PANTHER" id="PTHR42911:SF1">
    <property type="entry name" value="MODULATOR OF FTSH PROTEASE HFLC"/>
    <property type="match status" value="1"/>
</dbReference>
<evidence type="ECO:0000256" key="7">
    <source>
        <dbReference type="SAM" id="MobiDB-lite"/>
    </source>
</evidence>
<name>A0A918TGX9_9BACT</name>
<evidence type="ECO:0000313" key="9">
    <source>
        <dbReference type="EMBL" id="GHC47923.1"/>
    </source>
</evidence>
<dbReference type="Pfam" id="PF01145">
    <property type="entry name" value="Band_7"/>
    <property type="match status" value="1"/>
</dbReference>
<accession>A0A918TGX9</accession>
<dbReference type="Proteomes" id="UP000644507">
    <property type="component" value="Unassembled WGS sequence"/>
</dbReference>
<keyword evidence="3" id="KW-0812">Transmembrane</keyword>
<dbReference type="InterPro" id="IPR001107">
    <property type="entry name" value="Band_7"/>
</dbReference>
<evidence type="ECO:0000256" key="6">
    <source>
        <dbReference type="PIRNR" id="PIRNR005651"/>
    </source>
</evidence>
<dbReference type="GO" id="GO:0016020">
    <property type="term" value="C:membrane"/>
    <property type="evidence" value="ECO:0007669"/>
    <property type="project" value="UniProtKB-SubCell"/>
</dbReference>
<dbReference type="PANTHER" id="PTHR42911">
    <property type="entry name" value="MODULATOR OF FTSH PROTEASE HFLC"/>
    <property type="match status" value="1"/>
</dbReference>
<evidence type="ECO:0000256" key="1">
    <source>
        <dbReference type="ARBA" id="ARBA00004167"/>
    </source>
</evidence>
<evidence type="ECO:0000313" key="10">
    <source>
        <dbReference type="Proteomes" id="UP000644507"/>
    </source>
</evidence>
<dbReference type="InterPro" id="IPR036013">
    <property type="entry name" value="Band_7/SPFH_dom_sf"/>
</dbReference>
<dbReference type="SUPFAM" id="SSF117892">
    <property type="entry name" value="Band 7/SPFH domain"/>
    <property type="match status" value="1"/>
</dbReference>
<reference evidence="9" key="1">
    <citation type="journal article" date="2014" name="Int. J. Syst. Evol. Microbiol.">
        <title>Complete genome sequence of Corynebacterium casei LMG S-19264T (=DSM 44701T), isolated from a smear-ripened cheese.</title>
        <authorList>
            <consortium name="US DOE Joint Genome Institute (JGI-PGF)"/>
            <person name="Walter F."/>
            <person name="Albersmeier A."/>
            <person name="Kalinowski J."/>
            <person name="Ruckert C."/>
        </authorList>
    </citation>
    <scope>NUCLEOTIDE SEQUENCE</scope>
    <source>
        <strain evidence="9">KCTC 12988</strain>
    </source>
</reference>
<feature type="domain" description="Band 7" evidence="8">
    <location>
        <begin position="22"/>
        <end position="213"/>
    </location>
</feature>
<comment type="caution">
    <text evidence="9">The sequence shown here is derived from an EMBL/GenBank/DDBJ whole genome shotgun (WGS) entry which is preliminary data.</text>
</comment>
<dbReference type="RefSeq" id="WP_189568337.1">
    <property type="nucleotide sequence ID" value="NZ_BMXI01000004.1"/>
</dbReference>
<keyword evidence="10" id="KW-1185">Reference proteome</keyword>
<dbReference type="AlphaFoldDB" id="A0A918TGX9"/>
<gene>
    <name evidence="9" type="ORF">GCM10007100_12180</name>
</gene>
<dbReference type="Gene3D" id="3.30.479.30">
    <property type="entry name" value="Band 7 domain"/>
    <property type="match status" value="1"/>
</dbReference>
<feature type="compositionally biased region" description="Low complexity" evidence="7">
    <location>
        <begin position="330"/>
        <end position="351"/>
    </location>
</feature>
<evidence type="ECO:0000256" key="4">
    <source>
        <dbReference type="ARBA" id="ARBA00022989"/>
    </source>
</evidence>
<evidence type="ECO:0000256" key="3">
    <source>
        <dbReference type="ARBA" id="ARBA00022692"/>
    </source>
</evidence>
<evidence type="ECO:0000259" key="8">
    <source>
        <dbReference type="SMART" id="SM00244"/>
    </source>
</evidence>
<dbReference type="CDD" id="cd03405">
    <property type="entry name" value="SPFH_HflC"/>
    <property type="match status" value="1"/>
</dbReference>
<protein>
    <recommendedName>
        <fullName evidence="6">Protein HflC</fullName>
    </recommendedName>
</protein>
<dbReference type="PIRSF" id="PIRSF005651">
    <property type="entry name" value="HflC"/>
    <property type="match status" value="1"/>
</dbReference>
<keyword evidence="4" id="KW-1133">Transmembrane helix</keyword>
<evidence type="ECO:0000256" key="5">
    <source>
        <dbReference type="ARBA" id="ARBA00023136"/>
    </source>
</evidence>
<sequence>MKKGIYALAGLIIVLVLLVVTGSIFTVREDSQVILTQFGKPVGNPIVEPGLKFKLPFIQVANQMEKRVLEWDGQSTQMPTRDKLYIKVDTFARWEIEDPLEFFEKLRDPRTALSRLDDILGSETRNMVAKHDLIEIIRTTKDRQPQQPEDIGEILGEQGSLEPIRIGRSAIEKEVHAAAKGKLEDFGIRLLDVRFKRINYTREVESRIFERMISERQQIAERFRSEGAGEAARIKGNMEKEVKTIESEAYKKVQAELGRADAESTRIYAEAYGGTKEREEFYRFTKTLEAYQDILGADTSLILTTDSDLFRMLKGHQRQEREPAVQPAGEAPAVQPQVEPAAQPEPALEAVPDAEELQLPTASEFTN</sequence>
<dbReference type="NCBIfam" id="TIGR01932">
    <property type="entry name" value="hflC"/>
    <property type="match status" value="1"/>
</dbReference>